<gene>
    <name evidence="1" type="primary">69</name>
    <name evidence="1" type="ORF">SEA_COLUCCI_69</name>
</gene>
<dbReference type="EMBL" id="MF185718">
    <property type="protein sequence ID" value="ASX98738.1"/>
    <property type="molecule type" value="Genomic_DNA"/>
</dbReference>
<organism evidence="1 2">
    <name type="scientific">Arthrobacter phage Colucci</name>
    <dbReference type="NCBI Taxonomy" id="2015834"/>
    <lineage>
        <taxon>Viruses</taxon>
        <taxon>Duplodnaviria</taxon>
        <taxon>Heunggongvirae</taxon>
        <taxon>Uroviricota</taxon>
        <taxon>Caudoviricetes</taxon>
        <taxon>Klausavirus</taxon>
        <taxon>Klausavirus colucci</taxon>
    </lineage>
</organism>
<evidence type="ECO:0000313" key="1">
    <source>
        <dbReference type="EMBL" id="ASX98738.1"/>
    </source>
</evidence>
<evidence type="ECO:0000313" key="2">
    <source>
        <dbReference type="Proteomes" id="UP000225683"/>
    </source>
</evidence>
<name>A0A286N2Y1_9CAUD</name>
<dbReference type="KEGG" id="vg:40086169"/>
<proteinExistence type="predicted"/>
<dbReference type="RefSeq" id="YP_009610083.1">
    <property type="nucleotide sequence ID" value="NC_042000.1"/>
</dbReference>
<dbReference type="OrthoDB" id="31623at10239"/>
<sequence length="172" mass="19615">MPEFATARQRITEYLRQRRMQTRDLGNAIHVTYTDPKGHPAELTYSDLDEVMLTSTGLPSWTFFYAFHAAMDALKDHEAWAMGRGEDLTGNGTISYPVRCVSCPGQWHTYALHPEDARELFRGHQAGIIAARMRDTFQNPDKAEEQQLILDRVWHEGWDANDGDESPYGVAE</sequence>
<reference evidence="1 2" key="1">
    <citation type="submission" date="2017-06" db="EMBL/GenBank/DDBJ databases">
        <authorList>
            <person name="Conboy A.J."/>
            <person name="Conboy D.B."/>
            <person name="Kulkosky J."/>
            <person name="Cross T."/>
            <person name="Moy E.A."/>
            <person name="Stoner T.H."/>
            <person name="Garlena R.A."/>
            <person name="Russell D.A."/>
            <person name="Pope W.H."/>
            <person name="Jacobs-Sera D."/>
            <person name="Hatfull G.F."/>
        </authorList>
    </citation>
    <scope>NUCLEOTIDE SEQUENCE [LARGE SCALE GENOMIC DNA]</scope>
</reference>
<protein>
    <submittedName>
        <fullName evidence="1">Uncharacterized protein</fullName>
    </submittedName>
</protein>
<accession>A0A286N2Y1</accession>
<keyword evidence="2" id="KW-1185">Reference proteome</keyword>
<dbReference type="GeneID" id="40086169"/>
<dbReference type="Proteomes" id="UP000225683">
    <property type="component" value="Genome"/>
</dbReference>